<protein>
    <submittedName>
        <fullName evidence="12">Zinc finger and SCAN domain-containing protein 2</fullName>
    </submittedName>
</protein>
<dbReference type="SUPFAM" id="SSF57667">
    <property type="entry name" value="beta-beta-alpha zinc fingers"/>
    <property type="match status" value="1"/>
</dbReference>
<dbReference type="FunFam" id="3.30.160.60:FF:002716">
    <property type="entry name" value="Zinc finger protein 212"/>
    <property type="match status" value="1"/>
</dbReference>
<keyword evidence="3" id="KW-0677">Repeat</keyword>
<keyword evidence="7" id="KW-0238">DNA-binding</keyword>
<dbReference type="Proteomes" id="UP000053854">
    <property type="component" value="Unassembled WGS sequence"/>
</dbReference>
<evidence type="ECO:0000256" key="2">
    <source>
        <dbReference type="ARBA" id="ARBA00022723"/>
    </source>
</evidence>
<keyword evidence="8" id="KW-0804">Transcription</keyword>
<feature type="domain" description="C2H2-type" evidence="11">
    <location>
        <begin position="1"/>
        <end position="26"/>
    </location>
</feature>
<evidence type="ECO:0000256" key="7">
    <source>
        <dbReference type="ARBA" id="ARBA00023125"/>
    </source>
</evidence>
<organism evidence="12 13">
    <name type="scientific">Podiceps cristatus</name>
    <name type="common">Great crested grebe</name>
    <dbReference type="NCBI Taxonomy" id="345573"/>
    <lineage>
        <taxon>Eukaryota</taxon>
        <taxon>Metazoa</taxon>
        <taxon>Chordata</taxon>
        <taxon>Craniata</taxon>
        <taxon>Vertebrata</taxon>
        <taxon>Euteleostomi</taxon>
        <taxon>Archelosauria</taxon>
        <taxon>Archosauria</taxon>
        <taxon>Dinosauria</taxon>
        <taxon>Saurischia</taxon>
        <taxon>Theropoda</taxon>
        <taxon>Coelurosauria</taxon>
        <taxon>Aves</taxon>
        <taxon>Neognathae</taxon>
        <taxon>Neoaves</taxon>
        <taxon>Mirandornithes</taxon>
        <taxon>Podicipediformes</taxon>
        <taxon>Podicipedidae</taxon>
        <taxon>Podiceps</taxon>
    </lineage>
</organism>
<evidence type="ECO:0000256" key="4">
    <source>
        <dbReference type="ARBA" id="ARBA00022771"/>
    </source>
</evidence>
<feature type="non-terminal residue" evidence="12">
    <location>
        <position position="54"/>
    </location>
</feature>
<dbReference type="GO" id="GO:0000978">
    <property type="term" value="F:RNA polymerase II cis-regulatory region sequence-specific DNA binding"/>
    <property type="evidence" value="ECO:0007669"/>
    <property type="project" value="TreeGrafter"/>
</dbReference>
<evidence type="ECO:0000313" key="13">
    <source>
        <dbReference type="Proteomes" id="UP000053854"/>
    </source>
</evidence>
<dbReference type="GO" id="GO:0005634">
    <property type="term" value="C:nucleus"/>
    <property type="evidence" value="ECO:0007669"/>
    <property type="project" value="UniProtKB-SubCell"/>
</dbReference>
<dbReference type="PROSITE" id="PS50157">
    <property type="entry name" value="ZINC_FINGER_C2H2_2"/>
    <property type="match status" value="2"/>
</dbReference>
<dbReference type="GO" id="GO:0008270">
    <property type="term" value="F:zinc ion binding"/>
    <property type="evidence" value="ECO:0007669"/>
    <property type="project" value="UniProtKB-KW"/>
</dbReference>
<dbReference type="Gene3D" id="3.30.160.60">
    <property type="entry name" value="Classic Zinc Finger"/>
    <property type="match status" value="2"/>
</dbReference>
<dbReference type="PANTHER" id="PTHR23226:SF416">
    <property type="entry name" value="FI01424P"/>
    <property type="match status" value="1"/>
</dbReference>
<evidence type="ECO:0000256" key="6">
    <source>
        <dbReference type="ARBA" id="ARBA00023015"/>
    </source>
</evidence>
<evidence type="ECO:0000256" key="5">
    <source>
        <dbReference type="ARBA" id="ARBA00022833"/>
    </source>
</evidence>
<dbReference type="InterPro" id="IPR036236">
    <property type="entry name" value="Znf_C2H2_sf"/>
</dbReference>
<evidence type="ECO:0000256" key="10">
    <source>
        <dbReference type="PROSITE-ProRule" id="PRU00042"/>
    </source>
</evidence>
<evidence type="ECO:0000256" key="8">
    <source>
        <dbReference type="ARBA" id="ARBA00023163"/>
    </source>
</evidence>
<name>A0A094LG09_PODCR</name>
<dbReference type="Pfam" id="PF13465">
    <property type="entry name" value="zf-H2C2_2"/>
    <property type="match status" value="1"/>
</dbReference>
<keyword evidence="2" id="KW-0479">Metal-binding</keyword>
<feature type="domain" description="C2H2-type" evidence="11">
    <location>
        <begin position="27"/>
        <end position="54"/>
    </location>
</feature>
<gene>
    <name evidence="12" type="ORF">N338_07560</name>
</gene>
<evidence type="ECO:0000256" key="1">
    <source>
        <dbReference type="ARBA" id="ARBA00004123"/>
    </source>
</evidence>
<feature type="non-terminal residue" evidence="12">
    <location>
        <position position="1"/>
    </location>
</feature>
<dbReference type="OrthoDB" id="6077919at2759"/>
<dbReference type="AlphaFoldDB" id="A0A094LG09"/>
<dbReference type="EMBL" id="KL268273">
    <property type="protein sequence ID" value="KFZ62914.1"/>
    <property type="molecule type" value="Genomic_DNA"/>
</dbReference>
<comment type="subcellular location">
    <subcellularLocation>
        <location evidence="1">Nucleus</location>
    </subcellularLocation>
</comment>
<keyword evidence="4 10" id="KW-0863">Zinc-finger</keyword>
<keyword evidence="5" id="KW-0862">Zinc</keyword>
<evidence type="ECO:0000256" key="3">
    <source>
        <dbReference type="ARBA" id="ARBA00022737"/>
    </source>
</evidence>
<dbReference type="SMART" id="SM00355">
    <property type="entry name" value="ZnF_C2H2"/>
    <property type="match status" value="2"/>
</dbReference>
<dbReference type="GO" id="GO:0000981">
    <property type="term" value="F:DNA-binding transcription factor activity, RNA polymerase II-specific"/>
    <property type="evidence" value="ECO:0007669"/>
    <property type="project" value="TreeGrafter"/>
</dbReference>
<reference evidence="12 13" key="1">
    <citation type="submission" date="2014-04" db="EMBL/GenBank/DDBJ databases">
        <title>Genome evolution of avian class.</title>
        <authorList>
            <person name="Zhang G."/>
            <person name="Li C."/>
        </authorList>
    </citation>
    <scope>NUCLEOTIDE SEQUENCE [LARGE SCALE GENOMIC DNA]</scope>
    <source>
        <strain evidence="12">BGI_N338</strain>
    </source>
</reference>
<keyword evidence="13" id="KW-1185">Reference proteome</keyword>
<evidence type="ECO:0000259" key="11">
    <source>
        <dbReference type="PROSITE" id="PS50157"/>
    </source>
</evidence>
<sequence length="54" mass="6305">CDDCGKSFNVVSNLVRHRRIHTGEKPYTCPDCGQRYSQRSHLVTHRRLHTGERP</sequence>
<accession>A0A094LG09</accession>
<dbReference type="PROSITE" id="PS00028">
    <property type="entry name" value="ZINC_FINGER_C2H2_1"/>
    <property type="match status" value="2"/>
</dbReference>
<proteinExistence type="predicted"/>
<dbReference type="PANTHER" id="PTHR23226">
    <property type="entry name" value="ZINC FINGER AND SCAN DOMAIN-CONTAINING"/>
    <property type="match status" value="1"/>
</dbReference>
<keyword evidence="6" id="KW-0805">Transcription regulation</keyword>
<evidence type="ECO:0000313" key="12">
    <source>
        <dbReference type="EMBL" id="KFZ62914.1"/>
    </source>
</evidence>
<keyword evidence="9" id="KW-0539">Nucleus</keyword>
<dbReference type="InterPro" id="IPR013087">
    <property type="entry name" value="Znf_C2H2_type"/>
</dbReference>
<dbReference type="FunFam" id="3.30.160.60:FF:000512">
    <property type="entry name" value="zinc finger protein 197 isoform X1"/>
    <property type="match status" value="1"/>
</dbReference>
<evidence type="ECO:0000256" key="9">
    <source>
        <dbReference type="ARBA" id="ARBA00023242"/>
    </source>
</evidence>